<feature type="transmembrane region" description="Helical" evidence="1">
    <location>
        <begin position="45"/>
        <end position="60"/>
    </location>
</feature>
<keyword evidence="1" id="KW-1133">Transmembrane helix</keyword>
<feature type="transmembrane region" description="Helical" evidence="1">
    <location>
        <begin position="72"/>
        <end position="95"/>
    </location>
</feature>
<evidence type="ECO:0000313" key="3">
    <source>
        <dbReference type="Proteomes" id="UP000241238"/>
    </source>
</evidence>
<dbReference type="Proteomes" id="UP000241238">
    <property type="component" value="Chromosome"/>
</dbReference>
<feature type="transmembrane region" description="Helical" evidence="1">
    <location>
        <begin position="12"/>
        <end position="33"/>
    </location>
</feature>
<name>A0ABN5JCF7_FUSVA</name>
<dbReference type="EMBL" id="CP028103">
    <property type="protein sequence ID" value="AVQ29706.1"/>
    <property type="molecule type" value="Genomic_DNA"/>
</dbReference>
<dbReference type="RefSeq" id="WP_005951213.1">
    <property type="nucleotide sequence ID" value="NZ_CP028103.1"/>
</dbReference>
<accession>A0ABN5JCF7</accession>
<evidence type="ECO:0000256" key="1">
    <source>
        <dbReference type="SAM" id="Phobius"/>
    </source>
</evidence>
<keyword evidence="3" id="KW-1185">Reference proteome</keyword>
<sequence length="139" mass="16751">MFKKIDKFVFWVRINSIIILALFIFLYGILYGLSYINFDIDTSKIVNYMNIICYIIFFFYKQKDKFFKLKYFFCYVIVSFIVGRAIDFLVIAFSIEEFIKIAKISESLSFFIISIVLESYLEGFLYQTFKEISYKRNNN</sequence>
<dbReference type="GeneID" id="77466385"/>
<gene>
    <name evidence="2" type="ORF">C4N18_00140</name>
</gene>
<keyword evidence="1" id="KW-0812">Transmembrane</keyword>
<reference evidence="3" key="1">
    <citation type="journal article" date="2018" name="MSphere">
        <title>Fusobacterium Genomics Using MinION and Illumina Sequencing Enables Genome Completion and Correction.</title>
        <authorList>
            <person name="Todd S.M."/>
            <person name="Settlage R.E."/>
            <person name="Lahmers K.K."/>
            <person name="Slade D.J."/>
        </authorList>
    </citation>
    <scope>NUCLEOTIDE SEQUENCE [LARGE SCALE GENOMIC DNA]</scope>
    <source>
        <strain evidence="3">ATCC 27725</strain>
    </source>
</reference>
<feature type="transmembrane region" description="Helical" evidence="1">
    <location>
        <begin position="107"/>
        <end position="126"/>
    </location>
</feature>
<proteinExistence type="predicted"/>
<keyword evidence="1" id="KW-0472">Membrane</keyword>
<protein>
    <submittedName>
        <fullName evidence="2">Uncharacterized protein</fullName>
    </submittedName>
</protein>
<evidence type="ECO:0000313" key="2">
    <source>
        <dbReference type="EMBL" id="AVQ29706.1"/>
    </source>
</evidence>
<organism evidence="2 3">
    <name type="scientific">Fusobacterium varium ATCC 27725</name>
    <dbReference type="NCBI Taxonomy" id="469618"/>
    <lineage>
        <taxon>Bacteria</taxon>
        <taxon>Fusobacteriati</taxon>
        <taxon>Fusobacteriota</taxon>
        <taxon>Fusobacteriia</taxon>
        <taxon>Fusobacteriales</taxon>
        <taxon>Fusobacteriaceae</taxon>
        <taxon>Fusobacterium</taxon>
    </lineage>
</organism>